<evidence type="ECO:0000259" key="2">
    <source>
        <dbReference type="Pfam" id="PF23232"/>
    </source>
</evidence>
<accession>A0A2P5I9E1</accession>
<sequence>MKQKSSSPGHSEGGNRRSSEERSGIRPGVLDEAVKSRVHLALKYDHLNLPQTEALFEFNMQRLKEIEDKKGSIDRQFRKLHPRKKKILTFAREHYEKSMAKQGVGQWNGRQIRNAFLIAAYLAHYGDGEEEGEAEDDELQKQLGRTHFEKVDKTTLLCDQYRREMLNRDDDSRAHEQEER</sequence>
<dbReference type="STRING" id="158607.A0A2P5I9E1"/>
<proteinExistence type="predicted"/>
<dbReference type="EMBL" id="MAVT02000137">
    <property type="protein sequence ID" value="POS79111.1"/>
    <property type="molecule type" value="Genomic_DNA"/>
</dbReference>
<dbReference type="OrthoDB" id="10042665at2759"/>
<protein>
    <recommendedName>
        <fullName evidence="2">AAA+ ATPase lid domain-containing protein</fullName>
    </recommendedName>
</protein>
<dbReference type="Proteomes" id="UP000094444">
    <property type="component" value="Unassembled WGS sequence"/>
</dbReference>
<evidence type="ECO:0000313" key="4">
    <source>
        <dbReference type="Proteomes" id="UP000094444"/>
    </source>
</evidence>
<feature type="domain" description="AAA+ ATPase lid" evidence="2">
    <location>
        <begin position="75"/>
        <end position="165"/>
    </location>
</feature>
<comment type="caution">
    <text evidence="3">The sequence shown here is derived from an EMBL/GenBank/DDBJ whole genome shotgun (WGS) entry which is preliminary data.</text>
</comment>
<keyword evidence="4" id="KW-1185">Reference proteome</keyword>
<dbReference type="InterPro" id="IPR056599">
    <property type="entry name" value="AAA_lid_fung"/>
</dbReference>
<evidence type="ECO:0000313" key="3">
    <source>
        <dbReference type="EMBL" id="POS79111.1"/>
    </source>
</evidence>
<dbReference type="AlphaFoldDB" id="A0A2P5I9E1"/>
<dbReference type="PANTHER" id="PTHR46411:SF3">
    <property type="entry name" value="AAA+ ATPASE DOMAIN-CONTAINING PROTEIN"/>
    <property type="match status" value="1"/>
</dbReference>
<reference evidence="3" key="1">
    <citation type="submission" date="2017-09" db="EMBL/GenBank/DDBJ databases">
        <title>Polyketide synthases of a Diaporthe helianthi virulent isolate.</title>
        <authorList>
            <person name="Baroncelli R."/>
        </authorList>
    </citation>
    <scope>NUCLEOTIDE SEQUENCE [LARGE SCALE GENOMIC DNA]</scope>
    <source>
        <strain evidence="3">7/96</strain>
    </source>
</reference>
<feature type="region of interest" description="Disordered" evidence="1">
    <location>
        <begin position="1"/>
        <end position="28"/>
    </location>
</feature>
<dbReference type="PANTHER" id="PTHR46411">
    <property type="entry name" value="FAMILY ATPASE, PUTATIVE-RELATED"/>
    <property type="match status" value="1"/>
</dbReference>
<evidence type="ECO:0000256" key="1">
    <source>
        <dbReference type="SAM" id="MobiDB-lite"/>
    </source>
</evidence>
<name>A0A2P5I9E1_DIAHE</name>
<feature type="compositionally biased region" description="Basic and acidic residues" evidence="1">
    <location>
        <begin position="13"/>
        <end position="24"/>
    </location>
</feature>
<organism evidence="3 4">
    <name type="scientific">Diaporthe helianthi</name>
    <dbReference type="NCBI Taxonomy" id="158607"/>
    <lineage>
        <taxon>Eukaryota</taxon>
        <taxon>Fungi</taxon>
        <taxon>Dikarya</taxon>
        <taxon>Ascomycota</taxon>
        <taxon>Pezizomycotina</taxon>
        <taxon>Sordariomycetes</taxon>
        <taxon>Sordariomycetidae</taxon>
        <taxon>Diaporthales</taxon>
        <taxon>Diaporthaceae</taxon>
        <taxon>Diaporthe</taxon>
    </lineage>
</organism>
<dbReference type="InParanoid" id="A0A2P5I9E1"/>
<dbReference type="Pfam" id="PF23232">
    <property type="entry name" value="AAA_lid_13"/>
    <property type="match status" value="1"/>
</dbReference>
<gene>
    <name evidence="3" type="ORF">DHEL01_v202504</name>
</gene>